<dbReference type="Proteomes" id="UP000254330">
    <property type="component" value="Unassembled WGS sequence"/>
</dbReference>
<evidence type="ECO:0000313" key="1">
    <source>
        <dbReference type="EMBL" id="STX11230.1"/>
    </source>
</evidence>
<sequence length="224" mass="26327">MVEFYIGCNFDYVRQRMQDNYYMFISPFVYKHNQILIALNRNKFKERDISNIITINPVDVQSPEYLQINIKTEQEKVFSIIGTRIKTNCLKEDREKQFDVLNNKIRLIDKAICIGDFNITYSYAIKYLTSAEIYGPRTRDNARWSFVHKDGGKVGIDLIAAKNVRILQNEKDDLSDKEGYKMYAKYDWNFVTKKNGYERLTSSDYLPEFSGKPNHAILMGSFEV</sequence>
<dbReference type="InterPro" id="IPR036691">
    <property type="entry name" value="Endo/exonu/phosph_ase_sf"/>
</dbReference>
<dbReference type="EMBL" id="UGNP01000001">
    <property type="protein sequence ID" value="STX11230.1"/>
    <property type="molecule type" value="Genomic_DNA"/>
</dbReference>
<name>A0A8B4QEN0_9BACL</name>
<organism evidence="1 3">
    <name type="scientific">Kurthia zopfii</name>
    <dbReference type="NCBI Taxonomy" id="1650"/>
    <lineage>
        <taxon>Bacteria</taxon>
        <taxon>Bacillati</taxon>
        <taxon>Bacillota</taxon>
        <taxon>Bacilli</taxon>
        <taxon>Bacillales</taxon>
        <taxon>Caryophanaceae</taxon>
        <taxon>Kurthia</taxon>
    </lineage>
</organism>
<dbReference type="Proteomes" id="UP000294641">
    <property type="component" value="Unassembled WGS sequence"/>
</dbReference>
<dbReference type="EMBL" id="SNZG01000052">
    <property type="protein sequence ID" value="TDR33506.1"/>
    <property type="molecule type" value="Genomic_DNA"/>
</dbReference>
<dbReference type="SUPFAM" id="SSF56219">
    <property type="entry name" value="DNase I-like"/>
    <property type="match status" value="1"/>
</dbReference>
<protein>
    <submittedName>
        <fullName evidence="1">Uncharacterized protein</fullName>
    </submittedName>
</protein>
<dbReference type="AlphaFoldDB" id="A0A8B4QEN0"/>
<evidence type="ECO:0000313" key="3">
    <source>
        <dbReference type="Proteomes" id="UP000254330"/>
    </source>
</evidence>
<evidence type="ECO:0000313" key="2">
    <source>
        <dbReference type="EMBL" id="TDR33506.1"/>
    </source>
</evidence>
<keyword evidence="4" id="KW-1185">Reference proteome</keyword>
<dbReference type="RefSeq" id="WP_126342461.1">
    <property type="nucleotide sequence ID" value="NZ_BJUE01000080.1"/>
</dbReference>
<accession>A0A8B4QEN0</accession>
<evidence type="ECO:0000313" key="4">
    <source>
        <dbReference type="Proteomes" id="UP000294641"/>
    </source>
</evidence>
<gene>
    <name evidence="2" type="ORF">DFR61_15210</name>
    <name evidence="1" type="ORF">NCTC10597_03040</name>
</gene>
<reference evidence="1 3" key="1">
    <citation type="submission" date="2018-06" db="EMBL/GenBank/DDBJ databases">
        <authorList>
            <consortium name="Pathogen Informatics"/>
            <person name="Doyle S."/>
        </authorList>
    </citation>
    <scope>NUCLEOTIDE SEQUENCE [LARGE SCALE GENOMIC DNA]</scope>
    <source>
        <strain evidence="1 3">NCTC10597</strain>
    </source>
</reference>
<reference evidence="2 4" key="2">
    <citation type="submission" date="2019-03" db="EMBL/GenBank/DDBJ databases">
        <title>Genomic Encyclopedia of Type Strains, Phase IV (KMG-IV): sequencing the most valuable type-strain genomes for metagenomic binning, comparative biology and taxonomic classification.</title>
        <authorList>
            <person name="Goeker M."/>
        </authorList>
    </citation>
    <scope>NUCLEOTIDE SEQUENCE [LARGE SCALE GENOMIC DNA]</scope>
    <source>
        <strain evidence="2 4">DSM 20580</strain>
    </source>
</reference>
<proteinExistence type="predicted"/>
<comment type="caution">
    <text evidence="1">The sequence shown here is derived from an EMBL/GenBank/DDBJ whole genome shotgun (WGS) entry which is preliminary data.</text>
</comment>